<reference evidence="1 2" key="1">
    <citation type="journal article" date="2013" name="Genome Announc.">
        <title>Complete Genome Sequence of Glaciecola psychrophila Strain 170T.</title>
        <authorList>
            <person name="Yin J."/>
            <person name="Chen J."/>
            <person name="Liu G."/>
            <person name="Yu Y."/>
            <person name="Song L."/>
            <person name="Wang X."/>
            <person name="Qu X."/>
        </authorList>
    </citation>
    <scope>NUCLEOTIDE SEQUENCE [LARGE SCALE GENOMIC DNA]</scope>
    <source>
        <strain evidence="1 2">170</strain>
    </source>
</reference>
<name>K6ZVM8_9ALTE</name>
<dbReference type="KEGG" id="gps:C427_4809"/>
<dbReference type="STRING" id="1129794.C427_4809"/>
<evidence type="ECO:0000313" key="1">
    <source>
        <dbReference type="EMBL" id="AGH46908.1"/>
    </source>
</evidence>
<gene>
    <name evidence="1" type="ORF">C427_4809</name>
</gene>
<evidence type="ECO:0000313" key="2">
    <source>
        <dbReference type="Proteomes" id="UP000011864"/>
    </source>
</evidence>
<dbReference type="HOGENOM" id="CLU_3028168_0_0_6"/>
<accession>K6ZVM8</accession>
<dbReference type="Proteomes" id="UP000011864">
    <property type="component" value="Chromosome"/>
</dbReference>
<sequence length="55" mass="6405">MLAINDDRPTAEAYLSLKQQQMQALELPVHYIQQDITLYSDEIEKLTRLAIQETN</sequence>
<proteinExistence type="predicted"/>
<dbReference type="PATRIC" id="fig|1129794.4.peg.4791"/>
<keyword evidence="2" id="KW-1185">Reference proteome</keyword>
<dbReference type="EMBL" id="CP003837">
    <property type="protein sequence ID" value="AGH46908.1"/>
    <property type="molecule type" value="Genomic_DNA"/>
</dbReference>
<organism evidence="1 2">
    <name type="scientific">Paraglaciecola psychrophila 170</name>
    <dbReference type="NCBI Taxonomy" id="1129794"/>
    <lineage>
        <taxon>Bacteria</taxon>
        <taxon>Pseudomonadati</taxon>
        <taxon>Pseudomonadota</taxon>
        <taxon>Gammaproteobacteria</taxon>
        <taxon>Alteromonadales</taxon>
        <taxon>Alteromonadaceae</taxon>
        <taxon>Paraglaciecola</taxon>
    </lineage>
</organism>
<protein>
    <submittedName>
        <fullName evidence="1">Uncharacterized protein</fullName>
    </submittedName>
</protein>
<dbReference type="AlphaFoldDB" id="K6ZVM8"/>